<dbReference type="PANTHER" id="PTHR33866">
    <property type="entry name" value="S-ADENOSYLMETHIONINE DECARBOXYLASE PROENZYME"/>
    <property type="match status" value="1"/>
</dbReference>
<keyword evidence="8 10" id="KW-0704">Schiff base</keyword>
<dbReference type="InterPro" id="IPR003826">
    <property type="entry name" value="AdoMetDC_fam_prok"/>
</dbReference>
<dbReference type="EMBL" id="CACVAY010000056">
    <property type="protein sequence ID" value="CAA6812440.1"/>
    <property type="molecule type" value="Genomic_DNA"/>
</dbReference>
<keyword evidence="2 10" id="KW-0210">Decarboxylase</keyword>
<sequence length="131" mass="14631">MSNTNTLILNPKIPAFTAAGHHLLIDLWTKQNLDNIDYIEKTLRKCVTACHATLLHIHVHHFSPHMGVSGVAVLAESHISVHTWPEQGYAAFDVFMCGNTQPQNAVKILKQAFTPTHCKIQEIQRSATIKN</sequence>
<dbReference type="InterPro" id="IPR017716">
    <property type="entry name" value="S-AdoMet_deCOase_pro-enz"/>
</dbReference>
<dbReference type="GO" id="GO:0005829">
    <property type="term" value="C:cytosol"/>
    <property type="evidence" value="ECO:0007669"/>
    <property type="project" value="TreeGrafter"/>
</dbReference>
<dbReference type="UniPathway" id="UPA00331">
    <property type="reaction ID" value="UER00451"/>
</dbReference>
<keyword evidence="9 10" id="KW-0670">Pyruvate</keyword>
<comment type="function">
    <text evidence="10">Catalyzes the decarboxylation of S-adenosylmethionine to S-adenosylmethioninamine (dcAdoMet), the propylamine donor required for the synthesis of the polyamines spermine and spermidine from the diamine putrescine.</text>
</comment>
<keyword evidence="5 10" id="KW-0620">Polyamine biosynthesis</keyword>
<feature type="active site" description="Proton donor; for catalytic activity" evidence="10">
    <location>
        <position position="97"/>
    </location>
</feature>
<dbReference type="Gene3D" id="3.30.160.750">
    <property type="match status" value="1"/>
</dbReference>
<evidence type="ECO:0000256" key="2">
    <source>
        <dbReference type="ARBA" id="ARBA00022793"/>
    </source>
</evidence>
<accession>A0A6S6TAN3</accession>
<evidence type="ECO:0000256" key="9">
    <source>
        <dbReference type="ARBA" id="ARBA00023317"/>
    </source>
</evidence>
<comment type="catalytic activity">
    <reaction evidence="10">
        <text>S-adenosyl-L-methionine + H(+) = S-adenosyl 3-(methylsulfanyl)propylamine + CO2</text>
        <dbReference type="Rhea" id="RHEA:15981"/>
        <dbReference type="ChEBI" id="CHEBI:15378"/>
        <dbReference type="ChEBI" id="CHEBI:16526"/>
        <dbReference type="ChEBI" id="CHEBI:57443"/>
        <dbReference type="ChEBI" id="CHEBI:59789"/>
        <dbReference type="EC" id="4.1.1.50"/>
    </reaction>
</comment>
<comment type="similarity">
    <text evidence="10">Belongs to the prokaryotic AdoMetDC family. Type 1 subfamily.</text>
</comment>
<dbReference type="Gene3D" id="3.30.360.110">
    <property type="entry name" value="S-adenosylmethionine decarboxylase domain"/>
    <property type="match status" value="1"/>
</dbReference>
<gene>
    <name evidence="10" type="primary">speH</name>
    <name evidence="11" type="ORF">HELGO_WM14716</name>
</gene>
<feature type="site" description="Cleavage (non-hydrolytic); by autolysis" evidence="10">
    <location>
        <begin position="76"/>
        <end position="77"/>
    </location>
</feature>
<evidence type="ECO:0000256" key="4">
    <source>
        <dbReference type="ARBA" id="ARBA00023066"/>
    </source>
</evidence>
<dbReference type="Pfam" id="PF02675">
    <property type="entry name" value="AdoMet_dc"/>
    <property type="match status" value="1"/>
</dbReference>
<comment type="subunit">
    <text evidence="10">Heterotetramer of two alpha and two beta chains arranged as a dimer of alpha/beta heterodimers.</text>
</comment>
<proteinExistence type="inferred from homology"/>
<feature type="chain" id="PRO_5028544832" description="S-adenosylmethionine decarboxylase beta chain" evidence="10">
    <location>
        <begin position="1"/>
        <end position="76"/>
    </location>
</feature>
<reference evidence="11" key="1">
    <citation type="submission" date="2020-01" db="EMBL/GenBank/DDBJ databases">
        <authorList>
            <person name="Meier V. D."/>
            <person name="Meier V D."/>
        </authorList>
    </citation>
    <scope>NUCLEOTIDE SEQUENCE</scope>
    <source>
        <strain evidence="11">HLG_WM_MAG_07</strain>
    </source>
</reference>
<dbReference type="AlphaFoldDB" id="A0A6S6TAN3"/>
<dbReference type="PANTHER" id="PTHR33866:SF2">
    <property type="entry name" value="S-ADENOSYLMETHIONINE DECARBOXYLASE PROENZYME"/>
    <property type="match status" value="1"/>
</dbReference>
<feature type="active site" description="Proton acceptor; for processing activity" evidence="10">
    <location>
        <position position="82"/>
    </location>
</feature>
<evidence type="ECO:0000313" key="11">
    <source>
        <dbReference type="EMBL" id="CAA6812440.1"/>
    </source>
</evidence>
<evidence type="ECO:0000256" key="6">
    <source>
        <dbReference type="ARBA" id="ARBA00023145"/>
    </source>
</evidence>
<keyword evidence="7 10" id="KW-0456">Lyase</keyword>
<evidence type="ECO:0000256" key="7">
    <source>
        <dbReference type="ARBA" id="ARBA00023239"/>
    </source>
</evidence>
<keyword evidence="3 10" id="KW-0068">Autocatalytic cleavage</keyword>
<dbReference type="GO" id="GO:0008295">
    <property type="term" value="P:spermidine biosynthetic process"/>
    <property type="evidence" value="ECO:0007669"/>
    <property type="project" value="UniProtKB-UniRule"/>
</dbReference>
<name>A0A6S6TAN3_9GAMM</name>
<keyword evidence="1 10" id="KW-0949">S-adenosyl-L-methionine</keyword>
<keyword evidence="6 10" id="KW-0865">Zymogen</keyword>
<organism evidence="11">
    <name type="scientific">uncultured Thiotrichaceae bacterium</name>
    <dbReference type="NCBI Taxonomy" id="298394"/>
    <lineage>
        <taxon>Bacteria</taxon>
        <taxon>Pseudomonadati</taxon>
        <taxon>Pseudomonadota</taxon>
        <taxon>Gammaproteobacteria</taxon>
        <taxon>Thiotrichales</taxon>
        <taxon>Thiotrichaceae</taxon>
        <taxon>environmental samples</taxon>
    </lineage>
</organism>
<dbReference type="EC" id="4.1.1.50" evidence="10"/>
<evidence type="ECO:0000256" key="1">
    <source>
        <dbReference type="ARBA" id="ARBA00022691"/>
    </source>
</evidence>
<comment type="PTM">
    <text evidence="10">Is synthesized initially as an inactive proenzyme. Formation of the active enzyme involves a self-maturation process in which the active site pyruvoyl group is generated from an internal serine residue via an autocatalytic post-translational modification. Two non-identical subunits are generated from the proenzyme in this reaction, and the pyruvate is formed at the N-terminus of the alpha chain, which is derived from the carboxyl end of the proenzyme. The post-translation cleavage follows an unusual pathway, termed non-hydrolytic serinolysis, in which the side chain hydroxyl group of the serine supplies its oxygen atom to form the C-terminus of the beta chain, while the remainder of the serine residue undergoes an oxidative deamination to produce ammonia and the pyruvoyl group blocking the N-terminus of the alpha chain.</text>
</comment>
<evidence type="ECO:0000256" key="10">
    <source>
        <dbReference type="HAMAP-Rule" id="MF_00464"/>
    </source>
</evidence>
<dbReference type="InterPro" id="IPR042286">
    <property type="entry name" value="AdoMetDC_C"/>
</dbReference>
<dbReference type="InterPro" id="IPR016067">
    <property type="entry name" value="S-AdoMet_deCO2ase_core"/>
</dbReference>
<evidence type="ECO:0000256" key="3">
    <source>
        <dbReference type="ARBA" id="ARBA00022813"/>
    </source>
</evidence>
<evidence type="ECO:0000256" key="5">
    <source>
        <dbReference type="ARBA" id="ARBA00023115"/>
    </source>
</evidence>
<comment type="cofactor">
    <cofactor evidence="10">
        <name>pyruvate</name>
        <dbReference type="ChEBI" id="CHEBI:15361"/>
    </cofactor>
    <text evidence="10">Binds 1 pyruvoyl group covalently per subunit.</text>
</comment>
<comment type="pathway">
    <text evidence="10">Amine and polyamine biosynthesis; S-adenosylmethioninamine biosynthesis; S-adenosylmethioninamine from S-adenosyl-L-methionine: step 1/1.</text>
</comment>
<evidence type="ECO:0000256" key="8">
    <source>
        <dbReference type="ARBA" id="ARBA00023270"/>
    </source>
</evidence>
<dbReference type="SUPFAM" id="SSF56276">
    <property type="entry name" value="S-adenosylmethionine decarboxylase"/>
    <property type="match status" value="1"/>
</dbReference>
<keyword evidence="4 10" id="KW-0745">Spermidine biosynthesis</keyword>
<feature type="chain" id="PRO_5028544831" description="S-adenosylmethionine decarboxylase alpha chain" evidence="10">
    <location>
        <begin position="77"/>
        <end position="131"/>
    </location>
</feature>
<feature type="modified residue" description="Pyruvic acid (Ser); by autocatalysis" evidence="10">
    <location>
        <position position="77"/>
    </location>
</feature>
<feature type="active site" description="Schiff-base intermediate with substrate; via pyruvic acid" evidence="10">
    <location>
        <position position="77"/>
    </location>
</feature>
<protein>
    <recommendedName>
        <fullName evidence="10">S-adenosylmethionine decarboxylase proenzyme</fullName>
        <shortName evidence="10">AdoMetDC</shortName>
        <shortName evidence="10">SAMDC</shortName>
        <ecNumber evidence="10">4.1.1.50</ecNumber>
    </recommendedName>
    <component>
        <recommendedName>
            <fullName evidence="10">S-adenosylmethionine decarboxylase beta chain</fullName>
        </recommendedName>
    </component>
    <component>
        <recommendedName>
            <fullName evidence="10">S-adenosylmethionine decarboxylase alpha chain</fullName>
        </recommendedName>
    </component>
</protein>
<dbReference type="HAMAP" id="MF_00464">
    <property type="entry name" value="AdoMetDC_1"/>
    <property type="match status" value="1"/>
</dbReference>
<dbReference type="InterPro" id="IPR042284">
    <property type="entry name" value="AdoMetDC_N"/>
</dbReference>
<dbReference type="NCBIfam" id="TIGR03330">
    <property type="entry name" value="SAM_DCase_Bsu"/>
    <property type="match status" value="1"/>
</dbReference>
<dbReference type="GO" id="GO:0004014">
    <property type="term" value="F:adenosylmethionine decarboxylase activity"/>
    <property type="evidence" value="ECO:0007669"/>
    <property type="project" value="UniProtKB-UniRule"/>
</dbReference>